<feature type="non-terminal residue" evidence="1">
    <location>
        <position position="1"/>
    </location>
</feature>
<sequence>VSSACTPQQGLYQYTPVVNTPRGFLVDTTLASTGTSATPPAGYTRTFSDQFGSMFATNYLTYYQLSAYDPASCSILCDKTPGCQSFNIYFERDPVQDPGVSCQDPTAGVTVRCALWGSQINAAQAQNIGEWRQQFMVVISASAGYVKNTAPAPVSGFTGPVGLAGAVNVNTINNNRVLLAQNYQTGTYNVSVCAAQCTALTASNKAAAIAAGTYSYNACNYFNAFSVSNNGTKYGYYCGLYSDATVASYPQIYTSTISGATYDLVNSYGYTLSTPDAGTLP</sequence>
<proteinExistence type="predicted"/>
<name>A0A6A6GHP2_9PEZI</name>
<gene>
    <name evidence="1" type="ORF">BDZ85DRAFT_185791</name>
</gene>
<dbReference type="OrthoDB" id="271448at2759"/>
<dbReference type="PANTHER" id="PTHR36578">
    <property type="entry name" value="CHROMOSOME 15, WHOLE GENOME SHOTGUN SEQUENCE"/>
    <property type="match status" value="1"/>
</dbReference>
<protein>
    <recommendedName>
        <fullName evidence="3">Apple domain-containing protein</fullName>
    </recommendedName>
</protein>
<reference evidence="2" key="1">
    <citation type="journal article" date="2020" name="Stud. Mycol.">
        <title>101 Dothideomycetes genomes: A test case for predicting lifestyles and emergence of pathogens.</title>
        <authorList>
            <person name="Haridas S."/>
            <person name="Albert R."/>
            <person name="Binder M."/>
            <person name="Bloem J."/>
            <person name="LaButti K."/>
            <person name="Salamov A."/>
            <person name="Andreopoulos B."/>
            <person name="Baker S."/>
            <person name="Barry K."/>
            <person name="Bills G."/>
            <person name="Bluhm B."/>
            <person name="Cannon C."/>
            <person name="Castanera R."/>
            <person name="Culley D."/>
            <person name="Daum C."/>
            <person name="Ezra D."/>
            <person name="Gonzalez J."/>
            <person name="Henrissat B."/>
            <person name="Kuo A."/>
            <person name="Liang C."/>
            <person name="Lipzen A."/>
            <person name="Lutzoni F."/>
            <person name="Magnuson J."/>
            <person name="Mondo S."/>
            <person name="Nolan M."/>
            <person name="Ohm R."/>
            <person name="Pangilinan J."/>
            <person name="Park H.-J."/>
            <person name="Ramirez L."/>
            <person name="Alfaro M."/>
            <person name="Sun H."/>
            <person name="Tritt A."/>
            <person name="Yoshinaga Y."/>
            <person name="Zwiers L.-H."/>
            <person name="Turgeon B."/>
            <person name="Goodwin S."/>
            <person name="Spatafora J."/>
            <person name="Crous P."/>
            <person name="Grigoriev I."/>
        </authorList>
    </citation>
    <scope>NUCLEOTIDE SEQUENCE [LARGE SCALE GENOMIC DNA]</scope>
    <source>
        <strain evidence="2">CECT 20119</strain>
    </source>
</reference>
<evidence type="ECO:0000313" key="1">
    <source>
        <dbReference type="EMBL" id="KAF2225147.1"/>
    </source>
</evidence>
<keyword evidence="2" id="KW-1185">Reference proteome</keyword>
<accession>A0A6A6GHP2</accession>
<organism evidence="1 2">
    <name type="scientific">Elsinoe ampelina</name>
    <dbReference type="NCBI Taxonomy" id="302913"/>
    <lineage>
        <taxon>Eukaryota</taxon>
        <taxon>Fungi</taxon>
        <taxon>Dikarya</taxon>
        <taxon>Ascomycota</taxon>
        <taxon>Pezizomycotina</taxon>
        <taxon>Dothideomycetes</taxon>
        <taxon>Dothideomycetidae</taxon>
        <taxon>Myriangiales</taxon>
        <taxon>Elsinoaceae</taxon>
        <taxon>Elsinoe</taxon>
    </lineage>
</organism>
<feature type="non-terminal residue" evidence="1">
    <location>
        <position position="281"/>
    </location>
</feature>
<dbReference type="EMBL" id="ML992504">
    <property type="protein sequence ID" value="KAF2225147.1"/>
    <property type="molecule type" value="Genomic_DNA"/>
</dbReference>
<dbReference type="AlphaFoldDB" id="A0A6A6GHP2"/>
<evidence type="ECO:0000313" key="2">
    <source>
        <dbReference type="Proteomes" id="UP000799538"/>
    </source>
</evidence>
<evidence type="ECO:0008006" key="3">
    <source>
        <dbReference type="Google" id="ProtNLM"/>
    </source>
</evidence>
<dbReference type="PANTHER" id="PTHR36578:SF1">
    <property type="entry name" value="APPLE DOMAIN-CONTAINING PROTEIN"/>
    <property type="match status" value="1"/>
</dbReference>
<dbReference type="Proteomes" id="UP000799538">
    <property type="component" value="Unassembled WGS sequence"/>
</dbReference>